<dbReference type="PANTHER" id="PTHR43639:SF1">
    <property type="entry name" value="SHORT-CHAIN DEHYDROGENASE_REDUCTASE FAMILY PROTEIN"/>
    <property type="match status" value="1"/>
</dbReference>
<evidence type="ECO:0000313" key="4">
    <source>
        <dbReference type="Proteomes" id="UP001596072"/>
    </source>
</evidence>
<dbReference type="SUPFAM" id="SSF51735">
    <property type="entry name" value="NAD(P)-binding Rossmann-fold domains"/>
    <property type="match status" value="1"/>
</dbReference>
<evidence type="ECO:0000313" key="3">
    <source>
        <dbReference type="EMBL" id="MFC5729044.1"/>
    </source>
</evidence>
<dbReference type="Pfam" id="PF13561">
    <property type="entry name" value="adh_short_C2"/>
    <property type="match status" value="1"/>
</dbReference>
<dbReference type="PROSITE" id="PS00061">
    <property type="entry name" value="ADH_SHORT"/>
    <property type="match status" value="1"/>
</dbReference>
<dbReference type="Gene3D" id="3.40.50.720">
    <property type="entry name" value="NAD(P)-binding Rossmann-like Domain"/>
    <property type="match status" value="1"/>
</dbReference>
<evidence type="ECO:0000256" key="1">
    <source>
        <dbReference type="ARBA" id="ARBA00006484"/>
    </source>
</evidence>
<comment type="similarity">
    <text evidence="1">Belongs to the short-chain dehydrogenases/reductases (SDR) family.</text>
</comment>
<dbReference type="PANTHER" id="PTHR43639">
    <property type="entry name" value="OXIDOREDUCTASE, SHORT-CHAIN DEHYDROGENASE/REDUCTASE FAMILY (AFU_ORTHOLOGUE AFUA_5G02870)"/>
    <property type="match status" value="1"/>
</dbReference>
<reference evidence="4" key="1">
    <citation type="journal article" date="2019" name="Int. J. Syst. Evol. Microbiol.">
        <title>The Global Catalogue of Microorganisms (GCM) 10K type strain sequencing project: providing services to taxonomists for standard genome sequencing and annotation.</title>
        <authorList>
            <consortium name="The Broad Institute Genomics Platform"/>
            <consortium name="The Broad Institute Genome Sequencing Center for Infectious Disease"/>
            <person name="Wu L."/>
            <person name="Ma J."/>
        </authorList>
    </citation>
    <scope>NUCLEOTIDE SEQUENCE [LARGE SCALE GENOMIC DNA]</scope>
    <source>
        <strain evidence="4">YIM 94188</strain>
    </source>
</reference>
<protein>
    <submittedName>
        <fullName evidence="3">SDR family oxidoreductase</fullName>
    </submittedName>
</protein>
<dbReference type="InterPro" id="IPR036291">
    <property type="entry name" value="NAD(P)-bd_dom_sf"/>
</dbReference>
<dbReference type="CDD" id="cd05233">
    <property type="entry name" value="SDR_c"/>
    <property type="match status" value="1"/>
</dbReference>
<keyword evidence="2" id="KW-0560">Oxidoreductase</keyword>
<organism evidence="3 4">
    <name type="scientific">Nocardioides vastitatis</name>
    <dbReference type="NCBI Taxonomy" id="2568655"/>
    <lineage>
        <taxon>Bacteria</taxon>
        <taxon>Bacillati</taxon>
        <taxon>Actinomycetota</taxon>
        <taxon>Actinomycetes</taxon>
        <taxon>Propionibacteriales</taxon>
        <taxon>Nocardioidaceae</taxon>
        <taxon>Nocardioides</taxon>
    </lineage>
</organism>
<dbReference type="InterPro" id="IPR002347">
    <property type="entry name" value="SDR_fam"/>
</dbReference>
<keyword evidence="4" id="KW-1185">Reference proteome</keyword>
<dbReference type="Proteomes" id="UP001596072">
    <property type="component" value="Unassembled WGS sequence"/>
</dbReference>
<dbReference type="NCBIfam" id="NF005873">
    <property type="entry name" value="PRK07814.1"/>
    <property type="match status" value="1"/>
</dbReference>
<dbReference type="EMBL" id="JBHSNS010000003">
    <property type="protein sequence ID" value="MFC5729044.1"/>
    <property type="molecule type" value="Genomic_DNA"/>
</dbReference>
<name>A0ABW0ZDH0_9ACTN</name>
<gene>
    <name evidence="3" type="ORF">ACFPQB_08935</name>
</gene>
<comment type="caution">
    <text evidence="3">The sequence shown here is derived from an EMBL/GenBank/DDBJ whole genome shotgun (WGS) entry which is preliminary data.</text>
</comment>
<sequence>MSGILDRFSVTDHVAVVTGAGRGIGAATAVALAQAGADVVISSRTEAQLKEVAGRIEETGRRALVVPANLAHTDEVAGLAQAAYDEFGRLDIVVNNVGGTVPNAFLDTDVAYLEQAFHFNVATAHALSRAAVPLMLESVGTADAPRQKSITSISSAMGRLAGRGYLAYGTAKAALAHWSRLAATDLNPHIRVNGVFVGSVMTSALEFVAGVPEMKAELESSTPLGRIGEAEDIAAAVLYLASPAGKYVTGKMLEVDGGIQQPNLDLKLPDLVPSNGTADDH</sequence>
<dbReference type="RefSeq" id="WP_136434945.1">
    <property type="nucleotide sequence ID" value="NZ_JBHSNS010000003.1"/>
</dbReference>
<dbReference type="PRINTS" id="PR00081">
    <property type="entry name" value="GDHRDH"/>
</dbReference>
<accession>A0ABW0ZDH0</accession>
<proteinExistence type="inferred from homology"/>
<evidence type="ECO:0000256" key="2">
    <source>
        <dbReference type="ARBA" id="ARBA00023002"/>
    </source>
</evidence>
<dbReference type="InterPro" id="IPR020904">
    <property type="entry name" value="Sc_DH/Rdtase_CS"/>
</dbReference>